<proteinExistence type="predicted"/>
<dbReference type="EMBL" id="JAPQKQ010000007">
    <property type="protein sequence ID" value="KAJ5187750.1"/>
    <property type="molecule type" value="Genomic_DNA"/>
</dbReference>
<dbReference type="PANTHER" id="PTHR46082:SF11">
    <property type="entry name" value="AAA+ ATPASE DOMAIN-CONTAINING PROTEIN-RELATED"/>
    <property type="match status" value="1"/>
</dbReference>
<gene>
    <name evidence="1" type="ORF">N7449_010744</name>
</gene>
<reference evidence="1" key="2">
    <citation type="journal article" date="2023" name="IMA Fungus">
        <title>Comparative genomic study of the Penicillium genus elucidates a diverse pangenome and 15 lateral gene transfer events.</title>
        <authorList>
            <person name="Petersen C."/>
            <person name="Sorensen T."/>
            <person name="Nielsen M.R."/>
            <person name="Sondergaard T.E."/>
            <person name="Sorensen J.L."/>
            <person name="Fitzpatrick D.A."/>
            <person name="Frisvad J.C."/>
            <person name="Nielsen K.L."/>
        </authorList>
    </citation>
    <scope>NUCLEOTIDE SEQUENCE</scope>
    <source>
        <strain evidence="1">IBT 20477</strain>
    </source>
</reference>
<evidence type="ECO:0000313" key="2">
    <source>
        <dbReference type="Proteomes" id="UP001150942"/>
    </source>
</evidence>
<dbReference type="InterPro" id="IPR053137">
    <property type="entry name" value="NLR-like"/>
</dbReference>
<evidence type="ECO:0008006" key="3">
    <source>
        <dbReference type="Google" id="ProtNLM"/>
    </source>
</evidence>
<reference evidence="1" key="1">
    <citation type="submission" date="2022-11" db="EMBL/GenBank/DDBJ databases">
        <authorList>
            <person name="Petersen C."/>
        </authorList>
    </citation>
    <scope>NUCLEOTIDE SEQUENCE</scope>
    <source>
        <strain evidence="1">IBT 20477</strain>
    </source>
</reference>
<name>A0A9W9M3F5_9EURO</name>
<organism evidence="1 2">
    <name type="scientific">Penicillium cf. viridicatum</name>
    <dbReference type="NCBI Taxonomy" id="2972119"/>
    <lineage>
        <taxon>Eukaryota</taxon>
        <taxon>Fungi</taxon>
        <taxon>Dikarya</taxon>
        <taxon>Ascomycota</taxon>
        <taxon>Pezizomycotina</taxon>
        <taxon>Eurotiomycetes</taxon>
        <taxon>Eurotiomycetidae</taxon>
        <taxon>Eurotiales</taxon>
        <taxon>Aspergillaceae</taxon>
        <taxon>Penicillium</taxon>
    </lineage>
</organism>
<evidence type="ECO:0000313" key="1">
    <source>
        <dbReference type="EMBL" id="KAJ5187750.1"/>
    </source>
</evidence>
<dbReference type="SUPFAM" id="SSF53167">
    <property type="entry name" value="Purine and uridine phosphorylases"/>
    <property type="match status" value="1"/>
</dbReference>
<comment type="caution">
    <text evidence="1">The sequence shown here is derived from an EMBL/GenBank/DDBJ whole genome shotgun (WGS) entry which is preliminary data.</text>
</comment>
<dbReference type="AlphaFoldDB" id="A0A9W9M3F5"/>
<dbReference type="GO" id="GO:0003824">
    <property type="term" value="F:catalytic activity"/>
    <property type="evidence" value="ECO:0007669"/>
    <property type="project" value="InterPro"/>
</dbReference>
<dbReference type="InterPro" id="IPR035994">
    <property type="entry name" value="Nucleoside_phosphorylase_sf"/>
</dbReference>
<dbReference type="Proteomes" id="UP001150942">
    <property type="component" value="Unassembled WGS sequence"/>
</dbReference>
<sequence>MSNVSENQCQLTKPTRNDYAVGWICALLEEQTAATAMLDREHSDLPMPPDDPNTYTLGSMGKHNIVIACLPEGRTGNNAAAICATQMARTFPSIRIGLMVGIGGGIPSKVKLGDVVISSPGDQYPGVVQWDFGKAEDGGKFRRTGALNNPPSVLLTAVGKLRARNTLKRNRLLPQYLEEMGKRWPDLVPQYSEPPSSELAGSQDEVHMSQSIFHVIWDMILALLRYLLGWQILIPADRGGELVQLNWAPKRQGDPDVHCGKHQGAPDVHCGLIASGNQVIKDVELRDSIDEKLGGKVLCVEMEAAGLMNDFPCIVIRGVCNYADKNKNDEWKPYAAAVAAACARALLEYVQPSHIASKRSSTDILSQGWF</sequence>
<keyword evidence="2" id="KW-1185">Reference proteome</keyword>
<dbReference type="PANTHER" id="PTHR46082">
    <property type="entry name" value="ATP/GTP-BINDING PROTEIN-RELATED"/>
    <property type="match status" value="1"/>
</dbReference>
<dbReference type="GO" id="GO:0009116">
    <property type="term" value="P:nucleoside metabolic process"/>
    <property type="evidence" value="ECO:0007669"/>
    <property type="project" value="InterPro"/>
</dbReference>
<protein>
    <recommendedName>
        <fullName evidence="3">Nucleoside phosphorylase domain-containing protein</fullName>
    </recommendedName>
</protein>
<dbReference type="OrthoDB" id="1577640at2759"/>
<accession>A0A9W9M3F5</accession>
<dbReference type="Gene3D" id="3.40.50.1580">
    <property type="entry name" value="Nucleoside phosphorylase domain"/>
    <property type="match status" value="1"/>
</dbReference>